<keyword evidence="15" id="KW-0922">Interferon antiviral system evasion</keyword>
<dbReference type="InterPro" id="IPR000148">
    <property type="entry name" value="Papilloma_E7"/>
</dbReference>
<reference evidence="18" key="1">
    <citation type="journal article" date="2018" name="Arch. Virol.">
        <title>Bovine papillomavirus 24: a novel member of the genus Xipapillomavirus detected in the Amazon region.</title>
        <authorList>
            <person name="Daudt C."/>
            <person name="da Silva F.R."/>
            <person name="Cibulski S.P."/>
            <person name="Streck A.F."/>
            <person name="Laurie R.E."/>
            <person name="Munday J.S."/>
            <person name="Canal C.W."/>
        </authorList>
    </citation>
    <scope>NUCLEOTIDE SEQUENCE</scope>
    <source>
        <strain evidence="18">BPV8_BR/02AC12</strain>
    </source>
</reference>
<dbReference type="GO" id="GO:0052170">
    <property type="term" value="P:symbiont-mediated suppression of host innate immune response"/>
    <property type="evidence" value="ECO:0007669"/>
    <property type="project" value="UniProtKB-KW"/>
</dbReference>
<keyword evidence="13" id="KW-0804">Transcription</keyword>
<evidence type="ECO:0000256" key="12">
    <source>
        <dbReference type="ARBA" id="ARBA00023159"/>
    </source>
</evidence>
<evidence type="ECO:0000256" key="4">
    <source>
        <dbReference type="ARBA" id="ARBA00022581"/>
    </source>
</evidence>
<sequence length="124" mass="13298">MVAGPACTKNLPKEGEPVGGASGVTLLLSRITQPPFDSPDFASLHASFKPGDGCFPKPASCQIVKQRVTLPPGIFFVTLQCPCTFPLRVAVRAGNGGIRDFQELLTRNDFDLLCPHCASRHYGK</sequence>
<keyword evidence="8" id="KW-1114">Inhibition of host interferon signaling pathway by virus</keyword>
<evidence type="ECO:0000256" key="2">
    <source>
        <dbReference type="ARBA" id="ARBA00022518"/>
    </source>
</evidence>
<keyword evidence="11" id="KW-0238">DNA-binding</keyword>
<accession>A0A3G6V9D9</accession>
<organism evidence="18">
    <name type="scientific">Bos taurus papillomavirus 8</name>
    <dbReference type="NCBI Taxonomy" id="2758968"/>
    <lineage>
        <taxon>Viruses</taxon>
        <taxon>Monodnaviria</taxon>
        <taxon>Shotokuvirae</taxon>
        <taxon>Cossaviricota</taxon>
        <taxon>Papovaviricetes</taxon>
        <taxon>Zurhausenvirales</taxon>
        <taxon>Papillomaviridae</taxon>
        <taxon>Firstpapillomavirinae</taxon>
        <taxon>Epsilonpapillomavirus</taxon>
        <taxon>Epsilonpapillomavirus 1</taxon>
    </lineage>
</organism>
<evidence type="ECO:0000256" key="6">
    <source>
        <dbReference type="ARBA" id="ARBA00022723"/>
    </source>
</evidence>
<keyword evidence="17" id="KW-1078">G1/S host cell cycle checkpoint dysregulation by virus</keyword>
<keyword evidence="9" id="KW-0862">Zinc</keyword>
<name>A0A3G6V9D9_9PAPI</name>
<keyword evidence="2" id="KW-0244">Early protein</keyword>
<evidence type="ECO:0000256" key="5">
    <source>
        <dbReference type="ARBA" id="ARBA00022632"/>
    </source>
</evidence>
<keyword evidence="16" id="KW-0899">Viral immunoevasion</keyword>
<keyword evidence="1" id="KW-1121">Modulation of host cell cycle by virus</keyword>
<keyword evidence="4" id="KW-0945">Host-virus interaction</keyword>
<evidence type="ECO:0000256" key="17">
    <source>
        <dbReference type="ARBA" id="ARBA00023309"/>
    </source>
</evidence>
<evidence type="ECO:0000256" key="7">
    <source>
        <dbReference type="ARBA" id="ARBA00022771"/>
    </source>
</evidence>
<dbReference type="GO" id="GO:0039502">
    <property type="term" value="P:symbiont-mediated suppression of host type I interferon-mediated signaling pathway"/>
    <property type="evidence" value="ECO:0007669"/>
    <property type="project" value="UniProtKB-KW"/>
</dbReference>
<evidence type="ECO:0000256" key="13">
    <source>
        <dbReference type="ARBA" id="ARBA00023163"/>
    </source>
</evidence>
<proteinExistence type="predicted"/>
<evidence type="ECO:0000256" key="16">
    <source>
        <dbReference type="ARBA" id="ARBA00023280"/>
    </source>
</evidence>
<dbReference type="GO" id="GO:0003677">
    <property type="term" value="F:DNA binding"/>
    <property type="evidence" value="ECO:0007669"/>
    <property type="project" value="UniProtKB-KW"/>
</dbReference>
<dbReference type="GO" id="GO:0008270">
    <property type="term" value="F:zinc ion binding"/>
    <property type="evidence" value="ECO:0007669"/>
    <property type="project" value="UniProtKB-KW"/>
</dbReference>
<evidence type="ECO:0000256" key="8">
    <source>
        <dbReference type="ARBA" id="ARBA00022830"/>
    </source>
</evidence>
<evidence type="ECO:0000256" key="10">
    <source>
        <dbReference type="ARBA" id="ARBA00023015"/>
    </source>
</evidence>
<dbReference type="Pfam" id="PF00527">
    <property type="entry name" value="E7"/>
    <property type="match status" value="1"/>
</dbReference>
<evidence type="ECO:0000256" key="11">
    <source>
        <dbReference type="ARBA" id="ARBA00023125"/>
    </source>
</evidence>
<keyword evidence="6" id="KW-0479">Metal-binding</keyword>
<keyword evidence="14" id="KW-1035">Host cytoplasm</keyword>
<evidence type="ECO:0000256" key="15">
    <source>
        <dbReference type="ARBA" id="ARBA00023258"/>
    </source>
</evidence>
<keyword evidence="10" id="KW-0805">Transcription regulation</keyword>
<keyword evidence="3" id="KW-1048">Host nucleus</keyword>
<dbReference type="EMBL" id="MH237829">
    <property type="protein sequence ID" value="AZB50219.1"/>
    <property type="molecule type" value="Genomic_DNA"/>
</dbReference>
<dbReference type="SUPFAM" id="SSF161234">
    <property type="entry name" value="E7 C-terminal domain-like"/>
    <property type="match status" value="1"/>
</dbReference>
<evidence type="ECO:0000256" key="9">
    <source>
        <dbReference type="ARBA" id="ARBA00022833"/>
    </source>
</evidence>
<keyword evidence="7" id="KW-0863">Zinc-finger</keyword>
<dbReference type="GO" id="GO:0039645">
    <property type="term" value="P:symbiont-mediated perturbation of host cell cycle G1/S transition checkpoint"/>
    <property type="evidence" value="ECO:0007669"/>
    <property type="project" value="UniProtKB-KW"/>
</dbReference>
<keyword evidence="5" id="KW-1090">Inhibition of host innate immune response by virus</keyword>
<evidence type="ECO:0000256" key="14">
    <source>
        <dbReference type="ARBA" id="ARBA00023200"/>
    </source>
</evidence>
<gene>
    <name evidence="18" type="primary">E7</name>
</gene>
<evidence type="ECO:0000313" key="18">
    <source>
        <dbReference type="EMBL" id="AZB50219.1"/>
    </source>
</evidence>
<dbReference type="GO" id="GO:0003700">
    <property type="term" value="F:DNA-binding transcription factor activity"/>
    <property type="evidence" value="ECO:0007669"/>
    <property type="project" value="InterPro"/>
</dbReference>
<keyword evidence="12" id="KW-0010">Activator</keyword>
<evidence type="ECO:0000256" key="1">
    <source>
        <dbReference type="ARBA" id="ARBA00022504"/>
    </source>
</evidence>
<dbReference type="Gene3D" id="3.30.160.330">
    <property type="match status" value="1"/>
</dbReference>
<protein>
    <submittedName>
        <fullName evidence="18">E7</fullName>
    </submittedName>
</protein>
<evidence type="ECO:0000256" key="3">
    <source>
        <dbReference type="ARBA" id="ARBA00022562"/>
    </source>
</evidence>